<accession>A0A1H0CYX5</accession>
<dbReference type="Proteomes" id="UP000198778">
    <property type="component" value="Unassembled WGS sequence"/>
</dbReference>
<keyword evidence="2" id="KW-1185">Reference proteome</keyword>
<organism evidence="1 2">
    <name type="scientific">Alkalicoccus daliensis</name>
    <dbReference type="NCBI Taxonomy" id="745820"/>
    <lineage>
        <taxon>Bacteria</taxon>
        <taxon>Bacillati</taxon>
        <taxon>Bacillota</taxon>
        <taxon>Bacilli</taxon>
        <taxon>Bacillales</taxon>
        <taxon>Bacillaceae</taxon>
        <taxon>Alkalicoccus</taxon>
    </lineage>
</organism>
<proteinExistence type="predicted"/>
<evidence type="ECO:0000313" key="1">
    <source>
        <dbReference type="EMBL" id="SDN63102.1"/>
    </source>
</evidence>
<reference evidence="2" key="1">
    <citation type="submission" date="2016-10" db="EMBL/GenBank/DDBJ databases">
        <authorList>
            <person name="Varghese N."/>
            <person name="Submissions S."/>
        </authorList>
    </citation>
    <scope>NUCLEOTIDE SEQUENCE [LARGE SCALE GENOMIC DNA]</scope>
    <source>
        <strain evidence="2">CGMCC 1.10369</strain>
    </source>
</reference>
<dbReference type="PROSITE" id="PS51257">
    <property type="entry name" value="PROKAR_LIPOPROTEIN"/>
    <property type="match status" value="1"/>
</dbReference>
<dbReference type="EMBL" id="FNIL01000002">
    <property type="protein sequence ID" value="SDN63102.1"/>
    <property type="molecule type" value="Genomic_DNA"/>
</dbReference>
<sequence length="157" mass="18097">MRIILMTIGMLFLFGCSVDKDELDGEVSQAYIAMFEKLMEEDSALNSDKQYISIDFTEAEDLTEAEIEEIVHHFEDNYEVDIINATVPELLEREDPATGILEGIVLSVEEVTYESPSDMVIQAQKYRGMDGMIGLEMELMYEEDQWMVSESEIYEMY</sequence>
<protein>
    <submittedName>
        <fullName evidence="1">Uncharacterized protein</fullName>
    </submittedName>
</protein>
<name>A0A1H0CYX5_9BACI</name>
<evidence type="ECO:0000313" key="2">
    <source>
        <dbReference type="Proteomes" id="UP000198778"/>
    </source>
</evidence>
<dbReference type="AlphaFoldDB" id="A0A1H0CYX5"/>
<gene>
    <name evidence="1" type="ORF">SAMN04488053_102282</name>
</gene>